<keyword evidence="1" id="KW-0472">Membrane</keyword>
<keyword evidence="3" id="KW-1185">Reference proteome</keyword>
<feature type="transmembrane region" description="Helical" evidence="1">
    <location>
        <begin position="292"/>
        <end position="312"/>
    </location>
</feature>
<protein>
    <submittedName>
        <fullName evidence="2">DUF6463 family protein</fullName>
    </submittedName>
</protein>
<dbReference type="InterPro" id="IPR045590">
    <property type="entry name" value="DUF6463"/>
</dbReference>
<evidence type="ECO:0000313" key="3">
    <source>
        <dbReference type="Proteomes" id="UP001558481"/>
    </source>
</evidence>
<dbReference type="Pfam" id="PF11066">
    <property type="entry name" value="DUF2867"/>
    <property type="match status" value="1"/>
</dbReference>
<dbReference type="RefSeq" id="WP_368629066.1">
    <property type="nucleotide sequence ID" value="NZ_JAYWLU010000002.1"/>
</dbReference>
<comment type="caution">
    <text evidence="2">The sequence shown here is derived from an EMBL/GenBank/DDBJ whole genome shotgun (WGS) entry which is preliminary data.</text>
</comment>
<organism evidence="2 3">
    <name type="scientific">Kocuria carniphila</name>
    <dbReference type="NCBI Taxonomy" id="262208"/>
    <lineage>
        <taxon>Bacteria</taxon>
        <taxon>Bacillati</taxon>
        <taxon>Actinomycetota</taxon>
        <taxon>Actinomycetes</taxon>
        <taxon>Micrococcales</taxon>
        <taxon>Micrococcaceae</taxon>
        <taxon>Kocuria</taxon>
    </lineage>
</organism>
<evidence type="ECO:0000313" key="2">
    <source>
        <dbReference type="EMBL" id="MEX3593561.1"/>
    </source>
</evidence>
<evidence type="ECO:0000256" key="1">
    <source>
        <dbReference type="SAM" id="Phobius"/>
    </source>
</evidence>
<keyword evidence="1" id="KW-1133">Transmembrane helix</keyword>
<dbReference type="EMBL" id="JAYWLU010000002">
    <property type="protein sequence ID" value="MEX3593561.1"/>
    <property type="molecule type" value="Genomic_DNA"/>
</dbReference>
<sequence length="379" mass="41904">MKLSKSDHSVRPWRIHEIAPDFRVEDVWSYRTPGAGPDDFPAMLEALQNESDRNVDPRVVRLLFAVRWKLGGLFGWDNPEQGVGRRVDSLRDRLPPDLRQDPIDSPWPDTPFTMVYETSNECVLEMANRTVHHLCHLGWVQAGSGDYELRMAALVKPHGLLGRVYMAAIKPFRYAVIYPALTRKWERAWLLRDQHTSSTKSSSVGHQIRGGITASSVLTRPTSRADKKRPMGAPHTSRNRLVTWGGRLIVLYGTAHTVGALTAEGAARHAGTWFSGQLWNEELASMSPAMSVYWLSINSFGPPMVLLGLTVSWLNRRGIPPPRFIPWALGAWVVVGTVVAGPGVGQDLLLLAGSGLILAGTRRAPASVELPEGPHASRT</sequence>
<dbReference type="Pfam" id="PF20064">
    <property type="entry name" value="DUF6463"/>
    <property type="match status" value="1"/>
</dbReference>
<gene>
    <name evidence="2" type="ORF">VVR66_02405</name>
</gene>
<dbReference type="Proteomes" id="UP001558481">
    <property type="component" value="Unassembled WGS sequence"/>
</dbReference>
<keyword evidence="1" id="KW-0812">Transmembrane</keyword>
<dbReference type="InterPro" id="IPR021295">
    <property type="entry name" value="DUF2867"/>
</dbReference>
<proteinExistence type="predicted"/>
<reference evidence="2 3" key="1">
    <citation type="journal article" date="2024" name="Fungal Genet. Biol.">
        <title>The porcine skin microbiome exhibits broad fungal antagonism.</title>
        <authorList>
            <person name="De La Cruz K.F."/>
            <person name="Townsend E.C."/>
            <person name="Alex Cheong J.Z."/>
            <person name="Salamzade R."/>
            <person name="Liu A."/>
            <person name="Sandstrom S."/>
            <person name="Davila E."/>
            <person name="Huang L."/>
            <person name="Xu K.H."/>
            <person name="Wu S.Y."/>
            <person name="Meudt J.J."/>
            <person name="Shanmuganayagam D."/>
            <person name="Gibson A.L.F."/>
            <person name="Kalan L.R."/>
        </authorList>
    </citation>
    <scope>NUCLEOTIDE SEQUENCE [LARGE SCALE GENOMIC DNA]</scope>
    <source>
        <strain evidence="2 3">LK2625</strain>
    </source>
</reference>
<feature type="transmembrane region" description="Helical" evidence="1">
    <location>
        <begin position="324"/>
        <end position="344"/>
    </location>
</feature>
<accession>A0ABV3UYT2</accession>
<name>A0ABV3UYT2_9MICC</name>